<dbReference type="EC" id="2.4.1.336" evidence="8"/>
<protein>
    <recommendedName>
        <fullName evidence="9">Beta-monoglucosyldiacylglycerol synthase</fullName>
        <ecNumber evidence="8">2.4.1.336</ecNumber>
    </recommendedName>
    <alternativeName>
        <fullName evidence="10">UDP-glucose:1,2-diacylglycerol 3-beta-D-glucosyltransferase</fullName>
    </alternativeName>
</protein>
<organism evidence="13 14">
    <name type="scientific">Brevibacillus fulvus</name>
    <dbReference type="NCBI Taxonomy" id="1125967"/>
    <lineage>
        <taxon>Bacteria</taxon>
        <taxon>Bacillati</taxon>
        <taxon>Bacillota</taxon>
        <taxon>Bacilli</taxon>
        <taxon>Bacillales</taxon>
        <taxon>Paenibacillaceae</taxon>
        <taxon>Brevibacillus</taxon>
    </lineage>
</organism>
<comment type="similarity">
    <text evidence="2">Belongs to the glycosyltransferase 2 family.</text>
</comment>
<dbReference type="SUPFAM" id="SSF53448">
    <property type="entry name" value="Nucleotide-diphospho-sugar transferases"/>
    <property type="match status" value="1"/>
</dbReference>
<evidence type="ECO:0000256" key="6">
    <source>
        <dbReference type="ARBA" id="ARBA00023136"/>
    </source>
</evidence>
<evidence type="ECO:0000256" key="2">
    <source>
        <dbReference type="ARBA" id="ARBA00006739"/>
    </source>
</evidence>
<dbReference type="Proteomes" id="UP000717624">
    <property type="component" value="Unassembled WGS sequence"/>
</dbReference>
<evidence type="ECO:0000256" key="9">
    <source>
        <dbReference type="ARBA" id="ARBA00068721"/>
    </source>
</evidence>
<dbReference type="GO" id="GO:0016020">
    <property type="term" value="C:membrane"/>
    <property type="evidence" value="ECO:0007669"/>
    <property type="project" value="UniProtKB-SubCell"/>
</dbReference>
<accession>A0A939BW41</accession>
<dbReference type="RefSeq" id="WP_204519109.1">
    <property type="nucleotide sequence ID" value="NZ_BAABIN010000031.1"/>
</dbReference>
<dbReference type="EMBL" id="JAFBEB010000011">
    <property type="protein sequence ID" value="MBM7591406.1"/>
    <property type="molecule type" value="Genomic_DNA"/>
</dbReference>
<comment type="caution">
    <text evidence="13">The sequence shown here is derived from an EMBL/GenBank/DDBJ whole genome shotgun (WGS) entry which is preliminary data.</text>
</comment>
<dbReference type="Pfam" id="PF00535">
    <property type="entry name" value="Glycos_transf_2"/>
    <property type="match status" value="1"/>
</dbReference>
<evidence type="ECO:0000256" key="10">
    <source>
        <dbReference type="ARBA" id="ARBA00078564"/>
    </source>
</evidence>
<comment type="subcellular location">
    <subcellularLocation>
        <location evidence="1">Membrane</location>
    </subcellularLocation>
</comment>
<evidence type="ECO:0000256" key="1">
    <source>
        <dbReference type="ARBA" id="ARBA00004370"/>
    </source>
</evidence>
<keyword evidence="4" id="KW-0808">Transferase</keyword>
<keyword evidence="11" id="KW-0812">Transmembrane</keyword>
<dbReference type="PANTHER" id="PTHR43630">
    <property type="entry name" value="POLY-BETA-1,6-N-ACETYL-D-GLUCOSAMINE SYNTHASE"/>
    <property type="match status" value="1"/>
</dbReference>
<evidence type="ECO:0000313" key="14">
    <source>
        <dbReference type="Proteomes" id="UP000717624"/>
    </source>
</evidence>
<dbReference type="FunFam" id="3.90.550.10:FF:000164">
    <property type="entry name" value="Beta-(1-3)-glucosyl transferase"/>
    <property type="match status" value="1"/>
</dbReference>
<keyword evidence="11" id="KW-1133">Transmembrane helix</keyword>
<dbReference type="CDD" id="cd06423">
    <property type="entry name" value="CESA_like"/>
    <property type="match status" value="1"/>
</dbReference>
<keyword evidence="6 11" id="KW-0472">Membrane</keyword>
<dbReference type="Gene3D" id="3.90.550.10">
    <property type="entry name" value="Spore Coat Polysaccharide Biosynthesis Protein SpsA, Chain A"/>
    <property type="match status" value="1"/>
</dbReference>
<dbReference type="PANTHER" id="PTHR43630:SF1">
    <property type="entry name" value="POLY-BETA-1,6-N-ACETYL-D-GLUCOSAMINE SYNTHASE"/>
    <property type="match status" value="1"/>
</dbReference>
<feature type="domain" description="Glycosyltransferase 2-like" evidence="12">
    <location>
        <begin position="52"/>
        <end position="225"/>
    </location>
</feature>
<comment type="catalytic activity">
    <reaction evidence="7">
        <text>a 1,2-diacyl-sn-glycerol + UDP-alpha-D-glucose = a 1,2-diacyl-3-O-(beta-D-glucopyranosyl)-sn-glycerol + UDP + H(+)</text>
        <dbReference type="Rhea" id="RHEA:17285"/>
        <dbReference type="ChEBI" id="CHEBI:15378"/>
        <dbReference type="ChEBI" id="CHEBI:17815"/>
        <dbReference type="ChEBI" id="CHEBI:58223"/>
        <dbReference type="ChEBI" id="CHEBI:58885"/>
        <dbReference type="ChEBI" id="CHEBI:75799"/>
        <dbReference type="EC" id="2.4.1.336"/>
    </reaction>
</comment>
<evidence type="ECO:0000256" key="8">
    <source>
        <dbReference type="ARBA" id="ARBA00066964"/>
    </source>
</evidence>
<dbReference type="GO" id="GO:0016757">
    <property type="term" value="F:glycosyltransferase activity"/>
    <property type="evidence" value="ECO:0007669"/>
    <property type="project" value="UniProtKB-KW"/>
</dbReference>
<keyword evidence="5" id="KW-0460">Magnesium</keyword>
<feature type="transmembrane region" description="Helical" evidence="11">
    <location>
        <begin position="6"/>
        <end position="29"/>
    </location>
</feature>
<sequence>MANVLFYLALSLIWLMLLYHMFLMQGGYLHYLRYEKPIKEWEKANKPLPMVSILIPAHNEEVVIERTLKAMVRLQYPKDKLEVIVINDNSSDRTAEIAGSFASKYPFVKVITTQPPYAGKGKSTALNQGLLHASGEVIVVYDADNTPERMAVYYLVLALQNDERAGVVVGKFRVNNAASNLLTRCINIETICFQWMAQAGRHHWFRITTIPGTNFAIRRQILEQLGGWDEKALAEDTELTIRVYNLGYYIRFFPAAITWEQEPETWRVWWKQRTRWARGNQYVVLKFLKKLFSLKRKSIMFDLIYFFFTYFLFFLGVITSDLLLLANLLFDLHLGVGIVSTILWILAFFLYVTEVLIALSVEKTELNLKNIALVLLMYFTYSQIWIVLVVYAFCLEMKRSLFKQEVTWYKTERFQKDNAVHPPSK</sequence>
<evidence type="ECO:0000256" key="5">
    <source>
        <dbReference type="ARBA" id="ARBA00022842"/>
    </source>
</evidence>
<dbReference type="InterPro" id="IPR029044">
    <property type="entry name" value="Nucleotide-diphossugar_trans"/>
</dbReference>
<name>A0A939BW41_9BACL</name>
<evidence type="ECO:0000256" key="7">
    <source>
        <dbReference type="ARBA" id="ARBA00053004"/>
    </source>
</evidence>
<evidence type="ECO:0000259" key="12">
    <source>
        <dbReference type="Pfam" id="PF00535"/>
    </source>
</evidence>
<keyword evidence="14" id="KW-1185">Reference proteome</keyword>
<gene>
    <name evidence="13" type="ORF">JOD01_003045</name>
</gene>
<evidence type="ECO:0000256" key="4">
    <source>
        <dbReference type="ARBA" id="ARBA00022679"/>
    </source>
</evidence>
<dbReference type="InterPro" id="IPR001173">
    <property type="entry name" value="Glyco_trans_2-like"/>
</dbReference>
<feature type="transmembrane region" description="Helical" evidence="11">
    <location>
        <begin position="336"/>
        <end position="359"/>
    </location>
</feature>
<dbReference type="AlphaFoldDB" id="A0A939BW41"/>
<proteinExistence type="inferred from homology"/>
<evidence type="ECO:0000313" key="13">
    <source>
        <dbReference type="EMBL" id="MBM7591406.1"/>
    </source>
</evidence>
<reference evidence="13" key="1">
    <citation type="submission" date="2021-01" db="EMBL/GenBank/DDBJ databases">
        <title>Genomic Encyclopedia of Type Strains, Phase IV (KMG-IV): sequencing the most valuable type-strain genomes for metagenomic binning, comparative biology and taxonomic classification.</title>
        <authorList>
            <person name="Goeker M."/>
        </authorList>
    </citation>
    <scope>NUCLEOTIDE SEQUENCE</scope>
    <source>
        <strain evidence="13">DSM 25523</strain>
    </source>
</reference>
<feature type="transmembrane region" description="Helical" evidence="11">
    <location>
        <begin position="303"/>
        <end position="330"/>
    </location>
</feature>
<evidence type="ECO:0000256" key="11">
    <source>
        <dbReference type="SAM" id="Phobius"/>
    </source>
</evidence>
<feature type="transmembrane region" description="Helical" evidence="11">
    <location>
        <begin position="371"/>
        <end position="393"/>
    </location>
</feature>
<keyword evidence="3" id="KW-0328">Glycosyltransferase</keyword>
<evidence type="ECO:0000256" key="3">
    <source>
        <dbReference type="ARBA" id="ARBA00022676"/>
    </source>
</evidence>